<evidence type="ECO:0000259" key="2">
    <source>
        <dbReference type="SMART" id="SM00852"/>
    </source>
</evidence>
<dbReference type="PIRSF" id="PIRSF006728">
    <property type="entry name" value="CinA"/>
    <property type="match status" value="1"/>
</dbReference>
<dbReference type="Proteomes" id="UP000317178">
    <property type="component" value="Chromosome"/>
</dbReference>
<dbReference type="KEGG" id="plon:Pla110_01270"/>
<dbReference type="InterPro" id="IPR001453">
    <property type="entry name" value="MoaB/Mog_dom"/>
</dbReference>
<dbReference type="InterPro" id="IPR041424">
    <property type="entry name" value="CinA_KH"/>
</dbReference>
<sequence>MHAEIIAIGSELTSGAKLDTNSQWLSQRLAEHGLVVRAHHTVADDIEELVRLLRSAAERSSLVLITGGLGPTLDDLTRQMMADMAGVDLEINEAALAHLQHLFSRRNITMPERNKVQALFPVGSKVVHNPIGTAPGIWMKADFPPHADIVALPGVPAEMKRMFVEEVLPHLPQGKRLIRHARVNCFGRGESTMEELLGELTARGRDPEVGITVHEATITLRINTSGETPEECEIKIQQTKELITTQLGYLVFGEEDQELEHIVVDLLNERHQTFATLELGTGGALANRIHDYMESPRCFAGGLIYPDMQRALTGLNNLGTESFSENPSLIEVAKAARDLMETDYLLAVSDWDRDMIESDDMVPDVSIVLIADGKEVEKNFTLGGDPGIYKGRVSKAILNQLRLHLLGVDADS</sequence>
<dbReference type="EMBL" id="CP036281">
    <property type="protein sequence ID" value="QDU78426.1"/>
    <property type="molecule type" value="Genomic_DNA"/>
</dbReference>
<dbReference type="Gene3D" id="3.40.980.10">
    <property type="entry name" value="MoaB/Mog-like domain"/>
    <property type="match status" value="1"/>
</dbReference>
<dbReference type="OrthoDB" id="9801454at2"/>
<comment type="similarity">
    <text evidence="1">Belongs to the CinA family.</text>
</comment>
<proteinExistence type="inferred from homology"/>
<dbReference type="InterPro" id="IPR036425">
    <property type="entry name" value="MoaB/Mog-like_dom_sf"/>
</dbReference>
<feature type="domain" description="MoaB/Mog" evidence="2">
    <location>
        <begin position="4"/>
        <end position="174"/>
    </location>
</feature>
<evidence type="ECO:0000313" key="4">
    <source>
        <dbReference type="Proteomes" id="UP000317178"/>
    </source>
</evidence>
<dbReference type="SMART" id="SM00852">
    <property type="entry name" value="MoCF_biosynth"/>
    <property type="match status" value="1"/>
</dbReference>
<dbReference type="RefSeq" id="WP_144992163.1">
    <property type="nucleotide sequence ID" value="NZ_CP036281.1"/>
</dbReference>
<dbReference type="Gene3D" id="3.90.950.20">
    <property type="entry name" value="CinA-like"/>
    <property type="match status" value="1"/>
</dbReference>
<dbReference type="InterPro" id="IPR008135">
    <property type="entry name" value="Competence-induced_CinA"/>
</dbReference>
<protein>
    <recommendedName>
        <fullName evidence="1">CinA-like protein</fullName>
    </recommendedName>
</protein>
<accession>A0A518CGR9</accession>
<dbReference type="CDD" id="cd00885">
    <property type="entry name" value="cinA"/>
    <property type="match status" value="1"/>
</dbReference>
<dbReference type="Gene3D" id="3.30.70.2860">
    <property type="match status" value="1"/>
</dbReference>
<dbReference type="SUPFAM" id="SSF142433">
    <property type="entry name" value="CinA-like"/>
    <property type="match status" value="1"/>
</dbReference>
<dbReference type="AlphaFoldDB" id="A0A518CGR9"/>
<dbReference type="HAMAP" id="MF_00226_B">
    <property type="entry name" value="CinA_B"/>
    <property type="match status" value="1"/>
</dbReference>
<organism evidence="3 4">
    <name type="scientific">Polystyrenella longa</name>
    <dbReference type="NCBI Taxonomy" id="2528007"/>
    <lineage>
        <taxon>Bacteria</taxon>
        <taxon>Pseudomonadati</taxon>
        <taxon>Planctomycetota</taxon>
        <taxon>Planctomycetia</taxon>
        <taxon>Planctomycetales</taxon>
        <taxon>Planctomycetaceae</taxon>
        <taxon>Polystyrenella</taxon>
    </lineage>
</organism>
<reference evidence="3 4" key="1">
    <citation type="submission" date="2019-02" db="EMBL/GenBank/DDBJ databases">
        <title>Deep-cultivation of Planctomycetes and their phenomic and genomic characterization uncovers novel biology.</title>
        <authorList>
            <person name="Wiegand S."/>
            <person name="Jogler M."/>
            <person name="Boedeker C."/>
            <person name="Pinto D."/>
            <person name="Vollmers J."/>
            <person name="Rivas-Marin E."/>
            <person name="Kohn T."/>
            <person name="Peeters S.H."/>
            <person name="Heuer A."/>
            <person name="Rast P."/>
            <person name="Oberbeckmann S."/>
            <person name="Bunk B."/>
            <person name="Jeske O."/>
            <person name="Meyerdierks A."/>
            <person name="Storesund J.E."/>
            <person name="Kallscheuer N."/>
            <person name="Luecker S."/>
            <person name="Lage O.M."/>
            <person name="Pohl T."/>
            <person name="Merkel B.J."/>
            <person name="Hornburger P."/>
            <person name="Mueller R.-W."/>
            <person name="Bruemmer F."/>
            <person name="Labrenz M."/>
            <person name="Spormann A.M."/>
            <person name="Op den Camp H."/>
            <person name="Overmann J."/>
            <person name="Amann R."/>
            <person name="Jetten M.S.M."/>
            <person name="Mascher T."/>
            <person name="Medema M.H."/>
            <person name="Devos D.P."/>
            <person name="Kaster A.-K."/>
            <person name="Ovreas L."/>
            <person name="Rohde M."/>
            <person name="Galperin M.Y."/>
            <person name="Jogler C."/>
        </authorList>
    </citation>
    <scope>NUCLEOTIDE SEQUENCE [LARGE SCALE GENOMIC DNA]</scope>
    <source>
        <strain evidence="3 4">Pla110</strain>
    </source>
</reference>
<evidence type="ECO:0000256" key="1">
    <source>
        <dbReference type="HAMAP-Rule" id="MF_00226"/>
    </source>
</evidence>
<dbReference type="InterPro" id="IPR036653">
    <property type="entry name" value="CinA-like_C"/>
</dbReference>
<dbReference type="PANTHER" id="PTHR13939:SF0">
    <property type="entry name" value="NMN AMIDOHYDROLASE-LIKE PROTEIN YFAY"/>
    <property type="match status" value="1"/>
</dbReference>
<name>A0A518CGR9_9PLAN</name>
<dbReference type="SUPFAM" id="SSF53218">
    <property type="entry name" value="Molybdenum cofactor biosynthesis proteins"/>
    <property type="match status" value="1"/>
</dbReference>
<gene>
    <name evidence="3" type="primary">cinA</name>
    <name evidence="3" type="ORF">Pla110_01270</name>
</gene>
<dbReference type="InterPro" id="IPR050101">
    <property type="entry name" value="CinA"/>
</dbReference>
<keyword evidence="4" id="KW-1185">Reference proteome</keyword>
<dbReference type="Pfam" id="PF18146">
    <property type="entry name" value="CinA_KH"/>
    <property type="match status" value="1"/>
</dbReference>
<dbReference type="PANTHER" id="PTHR13939">
    <property type="entry name" value="NICOTINAMIDE-NUCLEOTIDE AMIDOHYDROLASE PNCC"/>
    <property type="match status" value="1"/>
</dbReference>
<dbReference type="Pfam" id="PF00994">
    <property type="entry name" value="MoCF_biosynth"/>
    <property type="match status" value="1"/>
</dbReference>
<evidence type="ECO:0000313" key="3">
    <source>
        <dbReference type="EMBL" id="QDU78426.1"/>
    </source>
</evidence>